<dbReference type="EMBL" id="JAGDQJ010000011">
    <property type="protein sequence ID" value="MBO1625792.1"/>
    <property type="molecule type" value="Genomic_DNA"/>
</dbReference>
<comment type="caution">
    <text evidence="2">The sequence shown here is derived from an EMBL/GenBank/DDBJ whole genome shotgun (WGS) entry which is preliminary data.</text>
</comment>
<accession>A0ABS3NXY3</accession>
<keyword evidence="3" id="KW-1185">Reference proteome</keyword>
<dbReference type="RefSeq" id="WP_208017674.1">
    <property type="nucleotide sequence ID" value="NZ_JAGDQJ010000011.1"/>
</dbReference>
<keyword evidence="1" id="KW-0175">Coiled coil</keyword>
<evidence type="ECO:0000256" key="1">
    <source>
        <dbReference type="SAM" id="Coils"/>
    </source>
</evidence>
<evidence type="ECO:0008006" key="4">
    <source>
        <dbReference type="Google" id="ProtNLM"/>
    </source>
</evidence>
<reference evidence="2 3" key="1">
    <citation type="submission" date="2021-03" db="EMBL/GenBank/DDBJ databases">
        <title>Identification of novel Bacillus strains.</title>
        <authorList>
            <person name="Xiao Z."/>
            <person name="Li Y."/>
            <person name="Shen J."/>
        </authorList>
    </citation>
    <scope>NUCLEOTIDE SEQUENCE [LARGE SCALE GENOMIC DNA]</scope>
    <source>
        <strain evidence="2 3">SY8</strain>
    </source>
</reference>
<feature type="coiled-coil region" evidence="1">
    <location>
        <begin position="80"/>
        <end position="107"/>
    </location>
</feature>
<protein>
    <recommendedName>
        <fullName evidence="4">Immunity protein Imm3</fullName>
    </recommendedName>
</protein>
<evidence type="ECO:0000313" key="2">
    <source>
        <dbReference type="EMBL" id="MBO1625792.1"/>
    </source>
</evidence>
<gene>
    <name evidence="2" type="ORF">J4P90_11150</name>
</gene>
<dbReference type="Proteomes" id="UP000677611">
    <property type="component" value="Unassembled WGS sequence"/>
</dbReference>
<sequence>MDLRYDEIKEAVIDTYDSLHIRAKYEIRDTFYALLHDHESSDEYTETEECCIYVNFALLLIEKNTSIDFIKTRLNELLDNKNMEIYRTELKDEIDEFTNDVDKLKKYL</sequence>
<proteinExistence type="predicted"/>
<organism evidence="2 3">
    <name type="scientific">Bacillus arachidis</name>
    <dbReference type="NCBI Taxonomy" id="2819290"/>
    <lineage>
        <taxon>Bacteria</taxon>
        <taxon>Bacillati</taxon>
        <taxon>Bacillota</taxon>
        <taxon>Bacilli</taxon>
        <taxon>Bacillales</taxon>
        <taxon>Bacillaceae</taxon>
        <taxon>Bacillus</taxon>
    </lineage>
</organism>
<evidence type="ECO:0000313" key="3">
    <source>
        <dbReference type="Proteomes" id="UP000677611"/>
    </source>
</evidence>
<name>A0ABS3NXY3_9BACI</name>